<dbReference type="Proteomes" id="UP000222163">
    <property type="component" value="Unassembled WGS sequence"/>
</dbReference>
<dbReference type="RefSeq" id="WP_099215782.1">
    <property type="nucleotide sequence ID" value="NZ_JAUYVU010000010.1"/>
</dbReference>
<evidence type="ECO:0000313" key="2">
    <source>
        <dbReference type="EMBL" id="PHN96918.1"/>
    </source>
</evidence>
<protein>
    <submittedName>
        <fullName evidence="2">Uncharacterized protein</fullName>
    </submittedName>
</protein>
<organism evidence="2 3">
    <name type="scientific">Tenacibaculum discolor</name>
    <dbReference type="NCBI Taxonomy" id="361581"/>
    <lineage>
        <taxon>Bacteria</taxon>
        <taxon>Pseudomonadati</taxon>
        <taxon>Bacteroidota</taxon>
        <taxon>Flavobacteriia</taxon>
        <taxon>Flavobacteriales</taxon>
        <taxon>Flavobacteriaceae</taxon>
        <taxon>Tenacibaculum</taxon>
    </lineage>
</organism>
<accession>A0A2G1BSD7</accession>
<name>A0A2G1BSD7_9FLAO</name>
<evidence type="ECO:0000313" key="1">
    <source>
        <dbReference type="EMBL" id="MDP2542322.1"/>
    </source>
</evidence>
<reference evidence="2" key="2">
    <citation type="submission" date="2017-10" db="EMBL/GenBank/DDBJ databases">
        <authorList>
            <person name="Enke T.N."/>
            <person name="Cordero O.X."/>
        </authorList>
    </citation>
    <scope>NUCLEOTIDE SEQUENCE</scope>
    <source>
        <strain evidence="2">4G03</strain>
    </source>
</reference>
<dbReference type="EMBL" id="JAUYVU010000010">
    <property type="protein sequence ID" value="MDP2542322.1"/>
    <property type="molecule type" value="Genomic_DNA"/>
</dbReference>
<keyword evidence="4" id="KW-1185">Reference proteome</keyword>
<dbReference type="AlphaFoldDB" id="A0A2G1BSD7"/>
<dbReference type="EMBL" id="PDUU01000009">
    <property type="protein sequence ID" value="PHN96918.1"/>
    <property type="molecule type" value="Genomic_DNA"/>
</dbReference>
<evidence type="ECO:0000313" key="3">
    <source>
        <dbReference type="Proteomes" id="UP000222163"/>
    </source>
</evidence>
<reference evidence="2 3" key="1">
    <citation type="journal article" date="2016" name="Nat. Commun.">
        <title>Microbial interactions lead to rapid micro-scale successions on model marine particles.</title>
        <authorList>
            <person name="Datta M.S."/>
            <person name="Sliwerska E."/>
            <person name="Gore J."/>
            <person name="Polz M.F."/>
            <person name="Cordero O.X."/>
        </authorList>
    </citation>
    <scope>NUCLEOTIDE SEQUENCE [LARGE SCALE GENOMIC DNA]</scope>
    <source>
        <strain evidence="2 3">4G03</strain>
    </source>
</reference>
<evidence type="ECO:0000313" key="4">
    <source>
        <dbReference type="Proteomes" id="UP001242342"/>
    </source>
</evidence>
<reference evidence="1 4" key="3">
    <citation type="submission" date="2023-07" db="EMBL/GenBank/DDBJ databases">
        <title>Genome content predicts the carbon catabolic preferences of heterotrophic bacteria.</title>
        <authorList>
            <person name="Gralka M."/>
        </authorList>
    </citation>
    <scope>NUCLEOTIDE SEQUENCE [LARGE SCALE GENOMIC DNA]</scope>
    <source>
        <strain evidence="1 4">4G03</strain>
    </source>
</reference>
<gene>
    <name evidence="2" type="ORF">CSC81_10890</name>
    <name evidence="1" type="ORF">Q8W23_12645</name>
</gene>
<comment type="caution">
    <text evidence="2">The sequence shown here is derived from an EMBL/GenBank/DDBJ whole genome shotgun (WGS) entry which is preliminary data.</text>
</comment>
<dbReference type="Proteomes" id="UP001242342">
    <property type="component" value="Unassembled WGS sequence"/>
</dbReference>
<proteinExistence type="predicted"/>
<sequence>MGLKEKRFTKTFQEEKYPALKQQINDAAGFDVTIDVEWETMFEDKFLHLYDDSYPKIYFQPLIDAFSAITTDDIGKEALTESLKKVVITNKDDHHNPTHAYTFEEGVLQVNHSPILNADKVQDRTDALVDLLENNL</sequence>